<protein>
    <submittedName>
        <fullName evidence="1">Uncharacterized protein</fullName>
    </submittedName>
</protein>
<proteinExistence type="predicted"/>
<sequence>GELEKDFQTPDLSNLFHVSQNTFHPELLYQRGNMGMGPNYGKGSVTSLGNGNYHIPTSNFTAQMHGESSSTDQLLPTQELCPQKPLGAANGGTCSSMTQWTNNPNLHQSHSQLSTGLGATPEMMQSRGLSSFSVGGRSFNNESQFPNTQQQGPMANILPIPNPFEMGESSSRNVKMKMTLSDNSQQSTELQMGNVLSTQGNPRAMGNSLYDPMYEQMGLPVDPHLRMFVVRRQ</sequence>
<organism evidence="1 2">
    <name type="scientific">Mucuna pruriens</name>
    <name type="common">Velvet bean</name>
    <name type="synonym">Dolichos pruriens</name>
    <dbReference type="NCBI Taxonomy" id="157652"/>
    <lineage>
        <taxon>Eukaryota</taxon>
        <taxon>Viridiplantae</taxon>
        <taxon>Streptophyta</taxon>
        <taxon>Embryophyta</taxon>
        <taxon>Tracheophyta</taxon>
        <taxon>Spermatophyta</taxon>
        <taxon>Magnoliopsida</taxon>
        <taxon>eudicotyledons</taxon>
        <taxon>Gunneridae</taxon>
        <taxon>Pentapetalae</taxon>
        <taxon>rosids</taxon>
        <taxon>fabids</taxon>
        <taxon>Fabales</taxon>
        <taxon>Fabaceae</taxon>
        <taxon>Papilionoideae</taxon>
        <taxon>50 kb inversion clade</taxon>
        <taxon>NPAAA clade</taxon>
        <taxon>indigoferoid/millettioid clade</taxon>
        <taxon>Phaseoleae</taxon>
        <taxon>Mucuna</taxon>
    </lineage>
</organism>
<feature type="non-terminal residue" evidence="1">
    <location>
        <position position="1"/>
    </location>
</feature>
<keyword evidence="2" id="KW-1185">Reference proteome</keyword>
<dbReference type="EMBL" id="QJKJ01000235">
    <property type="protein sequence ID" value="RDY13665.1"/>
    <property type="molecule type" value="Genomic_DNA"/>
</dbReference>
<dbReference type="AlphaFoldDB" id="A0A371IF98"/>
<accession>A0A371IF98</accession>
<dbReference type="OrthoDB" id="1435019at2759"/>
<evidence type="ECO:0000313" key="1">
    <source>
        <dbReference type="EMBL" id="RDY13665.1"/>
    </source>
</evidence>
<name>A0A371IF98_MUCPR</name>
<evidence type="ECO:0000313" key="2">
    <source>
        <dbReference type="Proteomes" id="UP000257109"/>
    </source>
</evidence>
<comment type="caution">
    <text evidence="1">The sequence shown here is derived from an EMBL/GenBank/DDBJ whole genome shotgun (WGS) entry which is preliminary data.</text>
</comment>
<gene>
    <name evidence="1" type="ORF">CR513_01378</name>
</gene>
<dbReference type="Proteomes" id="UP000257109">
    <property type="component" value="Unassembled WGS sequence"/>
</dbReference>
<feature type="non-terminal residue" evidence="1">
    <location>
        <position position="233"/>
    </location>
</feature>
<reference evidence="1" key="1">
    <citation type="submission" date="2018-05" db="EMBL/GenBank/DDBJ databases">
        <title>Draft genome of Mucuna pruriens seed.</title>
        <authorList>
            <person name="Nnadi N.E."/>
            <person name="Vos R."/>
            <person name="Hasami M.H."/>
            <person name="Devisetty U.K."/>
            <person name="Aguiy J.C."/>
        </authorList>
    </citation>
    <scope>NUCLEOTIDE SEQUENCE [LARGE SCALE GENOMIC DNA]</scope>
    <source>
        <strain evidence="1">JCA_2017</strain>
    </source>
</reference>